<dbReference type="Proteomes" id="UP001152747">
    <property type="component" value="Unassembled WGS sequence"/>
</dbReference>
<evidence type="ECO:0000256" key="1">
    <source>
        <dbReference type="ARBA" id="ARBA00004245"/>
    </source>
</evidence>
<comment type="subcellular location">
    <subcellularLocation>
        <location evidence="1">Cytoplasm</location>
        <location evidence="1">Cytoskeleton</location>
    </subcellularLocation>
</comment>
<keyword evidence="10" id="KW-1185">Reference proteome</keyword>
<evidence type="ECO:0000313" key="10">
    <source>
        <dbReference type="Proteomes" id="UP001152747"/>
    </source>
</evidence>
<keyword evidence="5" id="KW-0206">Cytoskeleton</keyword>
<feature type="coiled-coil region" evidence="6">
    <location>
        <begin position="123"/>
        <end position="256"/>
    </location>
</feature>
<feature type="domain" description="Transforming acidic coiled-coil-containing protein C-terminal" evidence="8">
    <location>
        <begin position="120"/>
        <end position="253"/>
    </location>
</feature>
<dbReference type="Pfam" id="PF05010">
    <property type="entry name" value="TACC_C"/>
    <property type="match status" value="1"/>
</dbReference>
<evidence type="ECO:0000256" key="7">
    <source>
        <dbReference type="SAM" id="MobiDB-lite"/>
    </source>
</evidence>
<proteinExistence type="inferred from homology"/>
<evidence type="ECO:0000256" key="6">
    <source>
        <dbReference type="SAM" id="Coils"/>
    </source>
</evidence>
<evidence type="ECO:0000313" key="9">
    <source>
        <dbReference type="EMBL" id="CAI5450097.1"/>
    </source>
</evidence>
<gene>
    <name evidence="9" type="ORF">CAMP_LOCUS12734</name>
</gene>
<feature type="region of interest" description="Disordered" evidence="7">
    <location>
        <begin position="1"/>
        <end position="32"/>
    </location>
</feature>
<evidence type="ECO:0000259" key="8">
    <source>
        <dbReference type="Pfam" id="PF05010"/>
    </source>
</evidence>
<feature type="compositionally biased region" description="Basic and acidic residues" evidence="7">
    <location>
        <begin position="1"/>
        <end position="10"/>
    </location>
</feature>
<dbReference type="InterPro" id="IPR007707">
    <property type="entry name" value="TACC_C"/>
</dbReference>
<protein>
    <recommendedName>
        <fullName evidence="8">Transforming acidic coiled-coil-containing protein C-terminal domain-containing protein</fullName>
    </recommendedName>
</protein>
<dbReference type="AlphaFoldDB" id="A0A9P1ITV6"/>
<evidence type="ECO:0000256" key="4">
    <source>
        <dbReference type="ARBA" id="ARBA00023054"/>
    </source>
</evidence>
<comment type="similarity">
    <text evidence="2">Belongs to the TACC family.</text>
</comment>
<comment type="caution">
    <text evidence="9">The sequence shown here is derived from an EMBL/GenBank/DDBJ whole genome shotgun (WGS) entry which is preliminary data.</text>
</comment>
<sequence length="272" mass="30991">MNTTFNRDDESAPSSPIAKMAPNDIPPTMSAPANNTIVMSVEESNGNVEIDENDAILAGCSLMDVVILKHTNKKYMEINKRLFDSDEFEVRRCSDGQVISYGRCSNFGLPGSTPSNSIPDEEYQRIVKERDQARQEAEKSHENYNVLFSSYTAVREAANDIREGYQEAAEKLKMAAGEVEEWKTKYEIVKQNANLELERASLEYEDLVRNHEENTKGLRLKVKRAEIEMKSRDDEIHILKSRIEELTRICDQLMNDVDVTDTESRYSASYDA</sequence>
<dbReference type="GO" id="GO:0005856">
    <property type="term" value="C:cytoskeleton"/>
    <property type="evidence" value="ECO:0007669"/>
    <property type="project" value="UniProtKB-SubCell"/>
</dbReference>
<evidence type="ECO:0000256" key="5">
    <source>
        <dbReference type="ARBA" id="ARBA00023212"/>
    </source>
</evidence>
<evidence type="ECO:0000256" key="3">
    <source>
        <dbReference type="ARBA" id="ARBA00022490"/>
    </source>
</evidence>
<reference evidence="9" key="1">
    <citation type="submission" date="2022-11" db="EMBL/GenBank/DDBJ databases">
        <authorList>
            <person name="Kikuchi T."/>
        </authorList>
    </citation>
    <scope>NUCLEOTIDE SEQUENCE</scope>
    <source>
        <strain evidence="9">PS1010</strain>
    </source>
</reference>
<keyword evidence="4 6" id="KW-0175">Coiled coil</keyword>
<accession>A0A9P1ITV6</accession>
<evidence type="ECO:0000256" key="2">
    <source>
        <dbReference type="ARBA" id="ARBA00009423"/>
    </source>
</evidence>
<name>A0A9P1ITV6_9PELO</name>
<organism evidence="9 10">
    <name type="scientific">Caenorhabditis angaria</name>
    <dbReference type="NCBI Taxonomy" id="860376"/>
    <lineage>
        <taxon>Eukaryota</taxon>
        <taxon>Metazoa</taxon>
        <taxon>Ecdysozoa</taxon>
        <taxon>Nematoda</taxon>
        <taxon>Chromadorea</taxon>
        <taxon>Rhabditida</taxon>
        <taxon>Rhabditina</taxon>
        <taxon>Rhabditomorpha</taxon>
        <taxon>Rhabditoidea</taxon>
        <taxon>Rhabditidae</taxon>
        <taxon>Peloderinae</taxon>
        <taxon>Caenorhabditis</taxon>
    </lineage>
</organism>
<dbReference type="EMBL" id="CANHGI010000005">
    <property type="protein sequence ID" value="CAI5450097.1"/>
    <property type="molecule type" value="Genomic_DNA"/>
</dbReference>
<keyword evidence="3" id="KW-0963">Cytoplasm</keyword>
<dbReference type="OrthoDB" id="10255048at2759"/>